<protein>
    <submittedName>
        <fullName evidence="2">Putative reverse transcriptase domain, Reverse transcriptase zinc-binding domain protein</fullName>
    </submittedName>
</protein>
<dbReference type="EMBL" id="CM007897">
    <property type="protein sequence ID" value="OTG19625.1"/>
    <property type="molecule type" value="Genomic_DNA"/>
</dbReference>
<dbReference type="InterPro" id="IPR043502">
    <property type="entry name" value="DNA/RNA_pol_sf"/>
</dbReference>
<dbReference type="STRING" id="4232.A0A251U8F1"/>
<dbReference type="PANTHER" id="PTHR33116">
    <property type="entry name" value="REVERSE TRANSCRIPTASE ZINC-BINDING DOMAIN-CONTAINING PROTEIN-RELATED-RELATED"/>
    <property type="match status" value="1"/>
</dbReference>
<dbReference type="Proteomes" id="UP000215914">
    <property type="component" value="Chromosome 8"/>
</dbReference>
<gene>
    <name evidence="2" type="ORF">HannXRQ_Chr08g0236191</name>
</gene>
<dbReference type="PROSITE" id="PS50878">
    <property type="entry name" value="RT_POL"/>
    <property type="match status" value="1"/>
</dbReference>
<feature type="domain" description="Reverse transcriptase" evidence="1">
    <location>
        <begin position="44"/>
        <end position="324"/>
    </location>
</feature>
<proteinExistence type="predicted"/>
<dbReference type="GO" id="GO:0003964">
    <property type="term" value="F:RNA-directed DNA polymerase activity"/>
    <property type="evidence" value="ECO:0007669"/>
    <property type="project" value="UniProtKB-KW"/>
</dbReference>
<keyword evidence="2" id="KW-0695">RNA-directed DNA polymerase</keyword>
<dbReference type="InParanoid" id="A0A251U8F1"/>
<evidence type="ECO:0000313" key="3">
    <source>
        <dbReference type="Proteomes" id="UP000215914"/>
    </source>
</evidence>
<dbReference type="AlphaFoldDB" id="A0A251U8F1"/>
<reference evidence="3" key="1">
    <citation type="journal article" date="2017" name="Nature">
        <title>The sunflower genome provides insights into oil metabolism, flowering and Asterid evolution.</title>
        <authorList>
            <person name="Badouin H."/>
            <person name="Gouzy J."/>
            <person name="Grassa C.J."/>
            <person name="Murat F."/>
            <person name="Staton S.E."/>
            <person name="Cottret L."/>
            <person name="Lelandais-Briere C."/>
            <person name="Owens G.L."/>
            <person name="Carrere S."/>
            <person name="Mayjonade B."/>
            <person name="Legrand L."/>
            <person name="Gill N."/>
            <person name="Kane N.C."/>
            <person name="Bowers J.E."/>
            <person name="Hubner S."/>
            <person name="Bellec A."/>
            <person name="Berard A."/>
            <person name="Berges H."/>
            <person name="Blanchet N."/>
            <person name="Boniface M.C."/>
            <person name="Brunel D."/>
            <person name="Catrice O."/>
            <person name="Chaidir N."/>
            <person name="Claudel C."/>
            <person name="Donnadieu C."/>
            <person name="Faraut T."/>
            <person name="Fievet G."/>
            <person name="Helmstetter N."/>
            <person name="King M."/>
            <person name="Knapp S.J."/>
            <person name="Lai Z."/>
            <person name="Le Paslier M.C."/>
            <person name="Lippi Y."/>
            <person name="Lorenzon L."/>
            <person name="Mandel J.R."/>
            <person name="Marage G."/>
            <person name="Marchand G."/>
            <person name="Marquand E."/>
            <person name="Bret-Mestries E."/>
            <person name="Morien E."/>
            <person name="Nambeesan S."/>
            <person name="Nguyen T."/>
            <person name="Pegot-Espagnet P."/>
            <person name="Pouilly N."/>
            <person name="Raftis F."/>
            <person name="Sallet E."/>
            <person name="Schiex T."/>
            <person name="Thomas J."/>
            <person name="Vandecasteele C."/>
            <person name="Vares D."/>
            <person name="Vear F."/>
            <person name="Vautrin S."/>
            <person name="Crespi M."/>
            <person name="Mangin B."/>
            <person name="Burke J.M."/>
            <person name="Salse J."/>
            <person name="Munos S."/>
            <person name="Vincourt P."/>
            <person name="Rieseberg L.H."/>
            <person name="Langlade N.B."/>
        </authorList>
    </citation>
    <scope>NUCLEOTIDE SEQUENCE [LARGE SCALE GENOMIC DNA]</scope>
    <source>
        <strain evidence="3">cv. SF193</strain>
    </source>
</reference>
<dbReference type="CDD" id="cd01650">
    <property type="entry name" value="RT_nLTR_like"/>
    <property type="match status" value="1"/>
</dbReference>
<evidence type="ECO:0000313" key="2">
    <source>
        <dbReference type="EMBL" id="OTG19625.1"/>
    </source>
</evidence>
<dbReference type="SUPFAM" id="SSF56672">
    <property type="entry name" value="DNA/RNA polymerases"/>
    <property type="match status" value="1"/>
</dbReference>
<keyword evidence="2" id="KW-0548">Nucleotidyltransferase</keyword>
<sequence>MKKSKWLCSLYREPKPRVLTASHRYSLKSHGRLWGRMFVRRFEIFFSNGELLQQLNHTIISLIPKVSTPALITDYRPISCCNNTLYKCITKIITNRIKEGLCGIVSINQSAFVPGRKIQDNILLTQELMHNYHRNVGSPRCAFKIDIQKAYDTVDWNFLRHTLMGFRFDRQMVKWIMACVSSPSFSLAINGNLFGYFKGKRGLRQGDPMSPYLFTLVMEVLTLILQKQISLSSEFRFHSKCEAQRIINICFADDLFLFARGDHGSAKVILEAINGFKNMSGLVPSMSKSTVFFANVPNSVKQQIRNTMPFEEGQLPVRYLGVPLISSRLSYKDCVRLVENMEKRISDWKSKCLSFGGRLQLIRLVLSSIHIYWAGVFILPKHIICQLESMMRRFLWAQGKDIKGKAKVSWDKVSLPKKEGGLGIRSIEDMNNALMVSHVWSLLTMRESLWVKWIHSYRIRDRNFWDIPLRGNVSWTWRKLLNLRPIIQQFVWVKLGDGTRTSLWFDKWDVICPLSSFITPRAIANAGFNLNMKVADVYIHGEWRWPDTWVTRMELDYGTSSVWNDIRTAHDEVPWSDMVWFPQSIPRHSFFMWLLVNKKLKTQDIMARWLSLGNMNLNLMCCSLCTSGLDSHEHLFFECPYSDRVWKGVKDIAGLNNVTNSWDSIYNHMVQLRGSKNAKHVIGKLVVSAAGYFVWQERNARLFSPKKRSANRLTEIILATVRMKLHTMRFKRTSQVESILQEWSLPRGLVIEDDDCG</sequence>
<name>A0A251U8F1_HELAN</name>
<dbReference type="InterPro" id="IPR026960">
    <property type="entry name" value="RVT-Znf"/>
</dbReference>
<dbReference type="Pfam" id="PF00078">
    <property type="entry name" value="RVT_1"/>
    <property type="match status" value="1"/>
</dbReference>
<evidence type="ECO:0000259" key="1">
    <source>
        <dbReference type="PROSITE" id="PS50878"/>
    </source>
</evidence>
<dbReference type="InterPro" id="IPR000477">
    <property type="entry name" value="RT_dom"/>
</dbReference>
<dbReference type="PANTHER" id="PTHR33116:SF76">
    <property type="entry name" value="DUF4283 DOMAIN-CONTAINING PROTEIN"/>
    <property type="match status" value="1"/>
</dbReference>
<dbReference type="Pfam" id="PF13966">
    <property type="entry name" value="zf-RVT"/>
    <property type="match status" value="1"/>
</dbReference>
<dbReference type="FunCoup" id="A0A251U8F1">
    <property type="interactions" value="7"/>
</dbReference>
<dbReference type="OMA" id="DIMARWL"/>
<keyword evidence="3" id="KW-1185">Reference proteome</keyword>
<keyword evidence="2" id="KW-0808">Transferase</keyword>
<organism evidence="2 3">
    <name type="scientific">Helianthus annuus</name>
    <name type="common">Common sunflower</name>
    <dbReference type="NCBI Taxonomy" id="4232"/>
    <lineage>
        <taxon>Eukaryota</taxon>
        <taxon>Viridiplantae</taxon>
        <taxon>Streptophyta</taxon>
        <taxon>Embryophyta</taxon>
        <taxon>Tracheophyta</taxon>
        <taxon>Spermatophyta</taxon>
        <taxon>Magnoliopsida</taxon>
        <taxon>eudicotyledons</taxon>
        <taxon>Gunneridae</taxon>
        <taxon>Pentapetalae</taxon>
        <taxon>asterids</taxon>
        <taxon>campanulids</taxon>
        <taxon>Asterales</taxon>
        <taxon>Asteraceae</taxon>
        <taxon>Asteroideae</taxon>
        <taxon>Heliantheae alliance</taxon>
        <taxon>Heliantheae</taxon>
        <taxon>Helianthus</taxon>
    </lineage>
</organism>
<accession>A0A251U8F1</accession>